<comment type="caution">
    <text evidence="1">The sequence shown here is derived from an EMBL/GenBank/DDBJ whole genome shotgun (WGS) entry which is preliminary data.</text>
</comment>
<sequence length="64" mass="7227">MGLLRTAIIGAAIYGAYKYITKPDEITGKSIVDDLKEKAPEWMDKAKAYKDDLEAKYMNDDLAR</sequence>
<dbReference type="EMBL" id="SJSK01000003">
    <property type="protein sequence ID" value="TCC90208.1"/>
    <property type="molecule type" value="Genomic_DNA"/>
</dbReference>
<dbReference type="AlphaFoldDB" id="A0A4R0MT51"/>
<dbReference type="OrthoDB" id="798795at2"/>
<proteinExistence type="predicted"/>
<protein>
    <submittedName>
        <fullName evidence="1">YtxH domain-containing protein</fullName>
    </submittedName>
</protein>
<evidence type="ECO:0000313" key="2">
    <source>
        <dbReference type="Proteomes" id="UP000292884"/>
    </source>
</evidence>
<keyword evidence="2" id="KW-1185">Reference proteome</keyword>
<accession>A0A4R0MT51</accession>
<dbReference type="Proteomes" id="UP000292884">
    <property type="component" value="Unassembled WGS sequence"/>
</dbReference>
<gene>
    <name evidence="1" type="ORF">EZ428_13080</name>
</gene>
<dbReference type="RefSeq" id="WP_131553610.1">
    <property type="nucleotide sequence ID" value="NZ_SJSK01000003.1"/>
</dbReference>
<organism evidence="1 2">
    <name type="scientific">Pedobacter frigiditerrae</name>
    <dbReference type="NCBI Taxonomy" id="2530452"/>
    <lineage>
        <taxon>Bacteria</taxon>
        <taxon>Pseudomonadati</taxon>
        <taxon>Bacteroidota</taxon>
        <taxon>Sphingobacteriia</taxon>
        <taxon>Sphingobacteriales</taxon>
        <taxon>Sphingobacteriaceae</taxon>
        <taxon>Pedobacter</taxon>
    </lineage>
</organism>
<reference evidence="1 2" key="1">
    <citation type="submission" date="2019-02" db="EMBL/GenBank/DDBJ databases">
        <title>Pedobacter sp. RP-1-13 sp. nov., isolated from Arctic soil.</title>
        <authorList>
            <person name="Dahal R.H."/>
        </authorList>
    </citation>
    <scope>NUCLEOTIDE SEQUENCE [LARGE SCALE GENOMIC DNA]</scope>
    <source>
        <strain evidence="1 2">RP-1-13</strain>
    </source>
</reference>
<name>A0A4R0MT51_9SPHI</name>
<evidence type="ECO:0000313" key="1">
    <source>
        <dbReference type="EMBL" id="TCC90208.1"/>
    </source>
</evidence>